<dbReference type="EMBL" id="CP061379">
    <property type="protein sequence ID" value="QPF89402.1"/>
    <property type="molecule type" value="Genomic_DNA"/>
</dbReference>
<feature type="transmembrane region" description="Helical" evidence="4">
    <location>
        <begin position="280"/>
        <end position="298"/>
    </location>
</feature>
<proteinExistence type="predicted"/>
<feature type="transmembrane region" description="Helical" evidence="4">
    <location>
        <begin position="12"/>
        <end position="34"/>
    </location>
</feature>
<feature type="transmembrane region" description="Helical" evidence="4">
    <location>
        <begin position="370"/>
        <end position="390"/>
    </location>
</feature>
<feature type="transmembrane region" description="Helical" evidence="4">
    <location>
        <begin position="46"/>
        <end position="67"/>
    </location>
</feature>
<feature type="transmembrane region" description="Helical" evidence="4">
    <location>
        <begin position="343"/>
        <end position="364"/>
    </location>
</feature>
<sequence>MVDANTAIRPAPALLPALGAMTWLQALVALALFAPGVVAPRAHIEVWQLSMFSCAVFAVGIPASFWGGGFIARLGSFRIASLCAAAIVISMALASFGSTAALLAAGLCLGLAFGPETPASAALLARLVTAERRAFVFSVRQTGNQIGAVCGSLALPAIAIALGPAWCYGAVAASALLGIALFEWLRPAYAGKIVPPPELGLRARLALVTADRRIAMLALASMPFSAMQVSLNTVFVTLGTRELGLSHIEAGMALACAQAGGLVGRLGWGVLAMRLKTSRMVLIVIGLGMAFCAALLGLDGASLSHTWQFAVAALFGLTASGWNGVFIAEIARLAPQDRIGETTGAVLTASYAGLLAAPALVSILDGAAGLGAAFFALACLALCGTVALIWSGDGKAGTW</sequence>
<dbReference type="Gene3D" id="1.20.1250.20">
    <property type="entry name" value="MFS general substrate transporter like domains"/>
    <property type="match status" value="2"/>
</dbReference>
<dbReference type="GO" id="GO:0022857">
    <property type="term" value="F:transmembrane transporter activity"/>
    <property type="evidence" value="ECO:0007669"/>
    <property type="project" value="InterPro"/>
</dbReference>
<organism evidence="5 6">
    <name type="scientific">Bradyrhizobium commune</name>
    <dbReference type="NCBI Taxonomy" id="83627"/>
    <lineage>
        <taxon>Bacteria</taxon>
        <taxon>Pseudomonadati</taxon>
        <taxon>Pseudomonadota</taxon>
        <taxon>Alphaproteobacteria</taxon>
        <taxon>Hyphomicrobiales</taxon>
        <taxon>Nitrobacteraceae</taxon>
        <taxon>Bradyrhizobium</taxon>
    </lineage>
</organism>
<name>A0A7S9D1C9_9BRAD</name>
<dbReference type="PANTHER" id="PTHR23527:SF1">
    <property type="entry name" value="BLL3282 PROTEIN"/>
    <property type="match status" value="1"/>
</dbReference>
<evidence type="ECO:0000313" key="6">
    <source>
        <dbReference type="Proteomes" id="UP000594621"/>
    </source>
</evidence>
<dbReference type="InterPro" id="IPR052952">
    <property type="entry name" value="MFS-Transporter"/>
</dbReference>
<keyword evidence="1 4" id="KW-0812">Transmembrane</keyword>
<gene>
    <name evidence="5" type="ORF">IC761_23165</name>
</gene>
<evidence type="ECO:0000313" key="5">
    <source>
        <dbReference type="EMBL" id="QPF89402.1"/>
    </source>
</evidence>
<keyword evidence="3 4" id="KW-0472">Membrane</keyword>
<accession>A0A7S9D1C9</accession>
<dbReference type="Pfam" id="PF07690">
    <property type="entry name" value="MFS_1"/>
    <property type="match status" value="1"/>
</dbReference>
<dbReference type="SUPFAM" id="SSF103473">
    <property type="entry name" value="MFS general substrate transporter"/>
    <property type="match status" value="1"/>
</dbReference>
<feature type="transmembrane region" description="Helical" evidence="4">
    <location>
        <begin position="310"/>
        <end position="331"/>
    </location>
</feature>
<feature type="transmembrane region" description="Helical" evidence="4">
    <location>
        <begin position="214"/>
        <end position="238"/>
    </location>
</feature>
<dbReference type="InterPro" id="IPR036259">
    <property type="entry name" value="MFS_trans_sf"/>
</dbReference>
<feature type="transmembrane region" description="Helical" evidence="4">
    <location>
        <begin position="102"/>
        <end position="125"/>
    </location>
</feature>
<dbReference type="RefSeq" id="WP_195798940.1">
    <property type="nucleotide sequence ID" value="NZ_CP061379.1"/>
</dbReference>
<dbReference type="PANTHER" id="PTHR23527">
    <property type="entry name" value="BLL3282 PROTEIN"/>
    <property type="match status" value="1"/>
</dbReference>
<feature type="transmembrane region" description="Helical" evidence="4">
    <location>
        <begin position="168"/>
        <end position="185"/>
    </location>
</feature>
<feature type="transmembrane region" description="Helical" evidence="4">
    <location>
        <begin position="250"/>
        <end position="268"/>
    </location>
</feature>
<evidence type="ECO:0000256" key="2">
    <source>
        <dbReference type="ARBA" id="ARBA00022989"/>
    </source>
</evidence>
<keyword evidence="6" id="KW-1185">Reference proteome</keyword>
<evidence type="ECO:0000256" key="1">
    <source>
        <dbReference type="ARBA" id="ARBA00022692"/>
    </source>
</evidence>
<dbReference type="Proteomes" id="UP000594621">
    <property type="component" value="Chromosome"/>
</dbReference>
<reference evidence="5 6" key="1">
    <citation type="submission" date="2020-09" db="EMBL/GenBank/DDBJ databases">
        <title>Complete genomes of bradyrhizobia occurring on native shrubby legumes in Australia.</title>
        <authorList>
            <person name="Lafay B."/>
        </authorList>
    </citation>
    <scope>NUCLEOTIDE SEQUENCE [LARGE SCALE GENOMIC DNA]</scope>
    <source>
        <strain evidence="5 6">BDV5040</strain>
    </source>
</reference>
<evidence type="ECO:0000256" key="3">
    <source>
        <dbReference type="ARBA" id="ARBA00023136"/>
    </source>
</evidence>
<dbReference type="KEGG" id="bcou:IC761_23165"/>
<keyword evidence="2 4" id="KW-1133">Transmembrane helix</keyword>
<protein>
    <submittedName>
        <fullName evidence="5">MFS transporter</fullName>
    </submittedName>
</protein>
<dbReference type="AlphaFoldDB" id="A0A7S9D1C9"/>
<dbReference type="InterPro" id="IPR011701">
    <property type="entry name" value="MFS"/>
</dbReference>
<evidence type="ECO:0000256" key="4">
    <source>
        <dbReference type="SAM" id="Phobius"/>
    </source>
</evidence>